<evidence type="ECO:0000313" key="2">
    <source>
        <dbReference type="Proteomes" id="UP001434883"/>
    </source>
</evidence>
<comment type="caution">
    <text evidence="1">The sequence shown here is derived from an EMBL/GenBank/DDBJ whole genome shotgun (WGS) entry which is preliminary data.</text>
</comment>
<keyword evidence="2" id="KW-1185">Reference proteome</keyword>
<reference evidence="1 2" key="1">
    <citation type="submission" date="2021-06" db="EMBL/GenBank/DDBJ databases">
        <authorList>
            <person name="Palmer J.M."/>
        </authorList>
    </citation>
    <scope>NUCLEOTIDE SEQUENCE [LARGE SCALE GENOMIC DNA]</scope>
    <source>
        <strain evidence="1 2">XC_2019</strain>
        <tissue evidence="1">Muscle</tissue>
    </source>
</reference>
<dbReference type="Proteomes" id="UP001434883">
    <property type="component" value="Unassembled WGS sequence"/>
</dbReference>
<name>A0ABV0RFD2_9TELE</name>
<accession>A0ABV0RFD2</accession>
<protein>
    <submittedName>
        <fullName evidence="1">Uncharacterized protein</fullName>
    </submittedName>
</protein>
<dbReference type="EMBL" id="JAHRIN010043260">
    <property type="protein sequence ID" value="MEQ2206759.1"/>
    <property type="molecule type" value="Genomic_DNA"/>
</dbReference>
<sequence length="128" mass="14394">MLFTSRLIVCWRYGTPIHGGRHSGLSGCGVQSNEIQILSWSCKFSMGFRSGESSGHSILGNPSLHHPFPNDATLMSWSIVVHEDEIRPVLLMQAHNDWITDVIQVVWACHCTTHWRRTVDQLLAVNAD</sequence>
<proteinExistence type="predicted"/>
<evidence type="ECO:0000313" key="1">
    <source>
        <dbReference type="EMBL" id="MEQ2206759.1"/>
    </source>
</evidence>
<gene>
    <name evidence="1" type="ORF">XENOCAPTIV_002493</name>
</gene>
<organism evidence="1 2">
    <name type="scientific">Xenoophorus captivus</name>
    <dbReference type="NCBI Taxonomy" id="1517983"/>
    <lineage>
        <taxon>Eukaryota</taxon>
        <taxon>Metazoa</taxon>
        <taxon>Chordata</taxon>
        <taxon>Craniata</taxon>
        <taxon>Vertebrata</taxon>
        <taxon>Euteleostomi</taxon>
        <taxon>Actinopterygii</taxon>
        <taxon>Neopterygii</taxon>
        <taxon>Teleostei</taxon>
        <taxon>Neoteleostei</taxon>
        <taxon>Acanthomorphata</taxon>
        <taxon>Ovalentaria</taxon>
        <taxon>Atherinomorphae</taxon>
        <taxon>Cyprinodontiformes</taxon>
        <taxon>Goodeidae</taxon>
        <taxon>Xenoophorus</taxon>
    </lineage>
</organism>